<evidence type="ECO:0000256" key="1">
    <source>
        <dbReference type="SAM" id="MobiDB-lite"/>
    </source>
</evidence>
<evidence type="ECO:0000313" key="3">
    <source>
        <dbReference type="Proteomes" id="UP000250321"/>
    </source>
</evidence>
<name>A0A314ZUE3_PRUYE</name>
<dbReference type="AlphaFoldDB" id="A0A314ZUE3"/>
<keyword evidence="3" id="KW-1185">Reference proteome</keyword>
<organism evidence="2 3">
    <name type="scientific">Prunus yedoensis var. nudiflora</name>
    <dbReference type="NCBI Taxonomy" id="2094558"/>
    <lineage>
        <taxon>Eukaryota</taxon>
        <taxon>Viridiplantae</taxon>
        <taxon>Streptophyta</taxon>
        <taxon>Embryophyta</taxon>
        <taxon>Tracheophyta</taxon>
        <taxon>Spermatophyta</taxon>
        <taxon>Magnoliopsida</taxon>
        <taxon>eudicotyledons</taxon>
        <taxon>Gunneridae</taxon>
        <taxon>Pentapetalae</taxon>
        <taxon>rosids</taxon>
        <taxon>fabids</taxon>
        <taxon>Rosales</taxon>
        <taxon>Rosaceae</taxon>
        <taxon>Amygdaloideae</taxon>
        <taxon>Amygdaleae</taxon>
        <taxon>Prunus</taxon>
    </lineage>
</organism>
<feature type="region of interest" description="Disordered" evidence="1">
    <location>
        <begin position="87"/>
        <end position="131"/>
    </location>
</feature>
<reference evidence="2 3" key="1">
    <citation type="submission" date="2018-02" db="EMBL/GenBank/DDBJ databases">
        <title>Draft genome of wild Prunus yedoensis var. nudiflora.</title>
        <authorList>
            <person name="Baek S."/>
            <person name="Kim J.-H."/>
            <person name="Choi K."/>
            <person name="Kim G.-B."/>
            <person name="Cho A."/>
            <person name="Jang H."/>
            <person name="Shin C.-H."/>
            <person name="Yu H.-J."/>
            <person name="Mun J.-H."/>
        </authorList>
    </citation>
    <scope>NUCLEOTIDE SEQUENCE [LARGE SCALE GENOMIC DNA]</scope>
    <source>
        <strain evidence="3">cv. Jeju island</strain>
        <tissue evidence="2">Leaf</tissue>
    </source>
</reference>
<dbReference type="Proteomes" id="UP000250321">
    <property type="component" value="Unassembled WGS sequence"/>
</dbReference>
<feature type="compositionally biased region" description="Basic and acidic residues" evidence="1">
    <location>
        <begin position="40"/>
        <end position="50"/>
    </location>
</feature>
<comment type="caution">
    <text evidence="2">The sequence shown here is derived from an EMBL/GenBank/DDBJ whole genome shotgun (WGS) entry which is preliminary data.</text>
</comment>
<feature type="compositionally biased region" description="Polar residues" evidence="1">
    <location>
        <begin position="1"/>
        <end position="12"/>
    </location>
</feature>
<protein>
    <submittedName>
        <fullName evidence="2">Uncharacterized protein</fullName>
    </submittedName>
</protein>
<accession>A0A314ZUE3</accession>
<feature type="compositionally biased region" description="Acidic residues" evidence="1">
    <location>
        <begin position="87"/>
        <end position="97"/>
    </location>
</feature>
<gene>
    <name evidence="2" type="ORF">Pyn_24564</name>
</gene>
<proteinExistence type="predicted"/>
<dbReference type="EMBL" id="PJQY01001066">
    <property type="protein sequence ID" value="PQQ05596.1"/>
    <property type="molecule type" value="Genomic_DNA"/>
</dbReference>
<sequence length="131" mass="14034">MTDGAQSDSSALDPSESESEGEPWESSAIDSILRNAMFEKMNENSEAKEEPMEEDEPKVASMAGIIVISSDDEEPMEEPIEVILIESSDDESMEESNGEVVQANPSDVQKNKDHQGVEPTRALGSCGGGGL</sequence>
<evidence type="ECO:0000313" key="2">
    <source>
        <dbReference type="EMBL" id="PQQ05596.1"/>
    </source>
</evidence>
<feature type="region of interest" description="Disordered" evidence="1">
    <location>
        <begin position="1"/>
        <end position="59"/>
    </location>
</feature>